<dbReference type="Gene3D" id="3.30.1680.40">
    <property type="match status" value="1"/>
</dbReference>
<proteinExistence type="predicted"/>
<comment type="function">
    <text evidence="1">VSG forms a coat on the surface of the parasite. The trypanosome evades the immune response of the host by expressing a series of antigenically distinct VSGs from an estimated 1000 VSG genes.</text>
</comment>
<keyword evidence="3" id="KW-1003">Cell membrane</keyword>
<evidence type="ECO:0000256" key="8">
    <source>
        <dbReference type="ARBA" id="ARBA00023288"/>
    </source>
</evidence>
<evidence type="ECO:0000256" key="4">
    <source>
        <dbReference type="ARBA" id="ARBA00022622"/>
    </source>
</evidence>
<evidence type="ECO:0000259" key="11">
    <source>
        <dbReference type="Pfam" id="PF13206"/>
    </source>
</evidence>
<accession>A0A1G4IHX7</accession>
<evidence type="ECO:0000256" key="6">
    <source>
        <dbReference type="ARBA" id="ARBA00023136"/>
    </source>
</evidence>
<keyword evidence="5 9" id="KW-0732">Signal</keyword>
<dbReference type="GeneID" id="92377578"/>
<sequence>MSAIATTALFILTFAEQSTAVTDGDNAEIFAKLCLALQLGDGKPTFEPPQAAEPPATPTDLYRLNISLAPPEWRSKFIKKATKTQPEAEPLPTDLKDKDWQAKWSLWAEAALYTSNEDNSKQLKNKFNLAGATEQQMKAIRQDIQTAADTAYAIHSAIAGGEPAQPKSNGQLTTELNTALYGEGKTAADQLDATKLIGGGDGSYTTVCGGTGSKKPENTLVGTLLCVCGISSTANGKKPCSKAQEADAKWEPSNIPNPTNWGYIRNLCPKLGRQKISAQRLEALIAALQTTVNAQNNALFIGSTGESTCNGNANGACVKIPSAVVNGVQKVDAVPFINKLENIKTELISRQRYNTQMTHARRALQKLETHALQLTSRAHYTELPGAGSSTQGADKGNGKTVTGETDCSAHKKNTTCTAAKNCKWEGKSETDGKCTADESKVKEQLSTAGAGTAATNAEGKKCSKKKNEGECKDSCKWDGKECKDTSFLNSKFALSMAACFISLVAF</sequence>
<protein>
    <submittedName>
        <fullName evidence="12">Trypanosomal VSG domain/Trypanosome variant surface glycoprotein C-terminal domain containing protein, putative</fullName>
    </submittedName>
</protein>
<gene>
    <name evidence="12" type="ORF">TEOVI_000363800</name>
</gene>
<keyword evidence="6" id="KW-0472">Membrane</keyword>
<keyword evidence="8" id="KW-0449">Lipoprotein</keyword>
<dbReference type="Pfam" id="PF10659">
    <property type="entry name" value="Trypan_glycop_C"/>
    <property type="match status" value="1"/>
</dbReference>
<dbReference type="RefSeq" id="XP_067082619.1">
    <property type="nucleotide sequence ID" value="XM_067226518.1"/>
</dbReference>
<evidence type="ECO:0000256" key="2">
    <source>
        <dbReference type="ARBA" id="ARBA00004609"/>
    </source>
</evidence>
<evidence type="ECO:0000313" key="12">
    <source>
        <dbReference type="EMBL" id="SCU72056.1"/>
    </source>
</evidence>
<dbReference type="Pfam" id="PF13206">
    <property type="entry name" value="VSG_B"/>
    <property type="match status" value="1"/>
</dbReference>
<name>A0A1G4IHX7_TRYEQ</name>
<dbReference type="AlphaFoldDB" id="A0A1G4IHX7"/>
<evidence type="ECO:0000256" key="9">
    <source>
        <dbReference type="SAM" id="SignalP"/>
    </source>
</evidence>
<feature type="chain" id="PRO_5009235537" evidence="9">
    <location>
        <begin position="21"/>
        <end position="506"/>
    </location>
</feature>
<feature type="domain" description="Trypanosome variant surface glycoprotein C-terminal" evidence="10">
    <location>
        <begin position="407"/>
        <end position="504"/>
    </location>
</feature>
<evidence type="ECO:0000256" key="3">
    <source>
        <dbReference type="ARBA" id="ARBA00022475"/>
    </source>
</evidence>
<dbReference type="Proteomes" id="UP000195570">
    <property type="component" value="Unassembled WGS sequence"/>
</dbReference>
<evidence type="ECO:0000256" key="1">
    <source>
        <dbReference type="ARBA" id="ARBA00002523"/>
    </source>
</evidence>
<evidence type="ECO:0000256" key="7">
    <source>
        <dbReference type="ARBA" id="ARBA00023180"/>
    </source>
</evidence>
<dbReference type="InterPro" id="IPR025932">
    <property type="entry name" value="Trypano_VSG_B_N_dom"/>
</dbReference>
<dbReference type="EMBL" id="CZPT02001776">
    <property type="protein sequence ID" value="SCU72056.1"/>
    <property type="molecule type" value="Genomic_DNA"/>
</dbReference>
<dbReference type="VEuPathDB" id="TriTrypDB:TEOVI_000363800"/>
<keyword evidence="7" id="KW-0325">Glycoprotein</keyword>
<feature type="signal peptide" evidence="9">
    <location>
        <begin position="1"/>
        <end position="20"/>
    </location>
</feature>
<organism evidence="12 13">
    <name type="scientific">Trypanosoma equiperdum</name>
    <dbReference type="NCBI Taxonomy" id="5694"/>
    <lineage>
        <taxon>Eukaryota</taxon>
        <taxon>Discoba</taxon>
        <taxon>Euglenozoa</taxon>
        <taxon>Kinetoplastea</taxon>
        <taxon>Metakinetoplastina</taxon>
        <taxon>Trypanosomatida</taxon>
        <taxon>Trypanosomatidae</taxon>
        <taxon>Trypanosoma</taxon>
    </lineage>
</organism>
<comment type="caution">
    <text evidence="12">The sequence shown here is derived from an EMBL/GenBank/DDBJ whole genome shotgun (WGS) entry which is preliminary data.</text>
</comment>
<keyword evidence="13" id="KW-1185">Reference proteome</keyword>
<dbReference type="GO" id="GO:0098552">
    <property type="term" value="C:side of membrane"/>
    <property type="evidence" value="ECO:0007669"/>
    <property type="project" value="UniProtKB-KW"/>
</dbReference>
<evidence type="ECO:0000256" key="5">
    <source>
        <dbReference type="ARBA" id="ARBA00022729"/>
    </source>
</evidence>
<dbReference type="InterPro" id="IPR019609">
    <property type="entry name" value="Variant_surf_glycoprt_trypan_C"/>
</dbReference>
<keyword evidence="4" id="KW-0336">GPI-anchor</keyword>
<evidence type="ECO:0000259" key="10">
    <source>
        <dbReference type="Pfam" id="PF10659"/>
    </source>
</evidence>
<evidence type="ECO:0000313" key="13">
    <source>
        <dbReference type="Proteomes" id="UP000195570"/>
    </source>
</evidence>
<reference evidence="12" key="1">
    <citation type="submission" date="2016-09" db="EMBL/GenBank/DDBJ databases">
        <authorList>
            <person name="Hebert L."/>
            <person name="Moumen B."/>
        </authorList>
    </citation>
    <scope>NUCLEOTIDE SEQUENCE [LARGE SCALE GENOMIC DNA]</scope>
    <source>
        <strain evidence="12">OVI</strain>
    </source>
</reference>
<comment type="subcellular location">
    <subcellularLocation>
        <location evidence="2">Cell membrane</location>
        <topology evidence="2">Lipid-anchor</topology>
        <topology evidence="2">GPI-anchor</topology>
    </subcellularLocation>
</comment>
<dbReference type="GO" id="GO:0005886">
    <property type="term" value="C:plasma membrane"/>
    <property type="evidence" value="ECO:0007669"/>
    <property type="project" value="UniProtKB-SubCell"/>
</dbReference>
<feature type="domain" description="Trypanosome variant surface glycoprotein B-type N-terminal" evidence="11">
    <location>
        <begin position="9"/>
        <end position="365"/>
    </location>
</feature>